<feature type="transmembrane region" description="Helical" evidence="1">
    <location>
        <begin position="12"/>
        <end position="29"/>
    </location>
</feature>
<sequence length="145" mass="16328">NRCFRKFGTSSYYIVIFVWINYFPSFNMYQSTAHCPSSTFNVNYGSHDHYGGKSSCSHGHAHGPSDMPVMSINLEFSADVRQQPRSTMMPEHGGGDHVHLRLQCDQVYGNVQPKNYTPDPIGRQHCCCHQHVPPQPVVAVSAPEF</sequence>
<gene>
    <name evidence="2" type="ORF">AFUS01_LOCUS25638</name>
</gene>
<keyword evidence="1" id="KW-0812">Transmembrane</keyword>
<evidence type="ECO:0000313" key="3">
    <source>
        <dbReference type="Proteomes" id="UP000708208"/>
    </source>
</evidence>
<dbReference type="AlphaFoldDB" id="A0A8J2KKY9"/>
<accession>A0A8J2KKY9</accession>
<keyword evidence="1" id="KW-0472">Membrane</keyword>
<evidence type="ECO:0000313" key="2">
    <source>
        <dbReference type="EMBL" id="CAG7787119.1"/>
    </source>
</evidence>
<proteinExistence type="predicted"/>
<protein>
    <submittedName>
        <fullName evidence="2">Uncharacterized protein</fullName>
    </submittedName>
</protein>
<dbReference type="Proteomes" id="UP000708208">
    <property type="component" value="Unassembled WGS sequence"/>
</dbReference>
<dbReference type="EMBL" id="CAJVCH010331977">
    <property type="protein sequence ID" value="CAG7787119.1"/>
    <property type="molecule type" value="Genomic_DNA"/>
</dbReference>
<reference evidence="2" key="1">
    <citation type="submission" date="2021-06" db="EMBL/GenBank/DDBJ databases">
        <authorList>
            <person name="Hodson N. C."/>
            <person name="Mongue J. A."/>
            <person name="Jaron S. K."/>
        </authorList>
    </citation>
    <scope>NUCLEOTIDE SEQUENCE</scope>
</reference>
<feature type="non-terminal residue" evidence="2">
    <location>
        <position position="1"/>
    </location>
</feature>
<comment type="caution">
    <text evidence="2">The sequence shown here is derived from an EMBL/GenBank/DDBJ whole genome shotgun (WGS) entry which is preliminary data.</text>
</comment>
<name>A0A8J2KKY9_9HEXA</name>
<keyword evidence="1" id="KW-1133">Transmembrane helix</keyword>
<organism evidence="2 3">
    <name type="scientific">Allacma fusca</name>
    <dbReference type="NCBI Taxonomy" id="39272"/>
    <lineage>
        <taxon>Eukaryota</taxon>
        <taxon>Metazoa</taxon>
        <taxon>Ecdysozoa</taxon>
        <taxon>Arthropoda</taxon>
        <taxon>Hexapoda</taxon>
        <taxon>Collembola</taxon>
        <taxon>Symphypleona</taxon>
        <taxon>Sminthuridae</taxon>
        <taxon>Allacma</taxon>
    </lineage>
</organism>
<evidence type="ECO:0000256" key="1">
    <source>
        <dbReference type="SAM" id="Phobius"/>
    </source>
</evidence>
<feature type="non-terminal residue" evidence="2">
    <location>
        <position position="145"/>
    </location>
</feature>
<keyword evidence="3" id="KW-1185">Reference proteome</keyword>